<dbReference type="InterPro" id="IPR045536">
    <property type="entry name" value="DUF6431"/>
</dbReference>
<feature type="domain" description="DUF6431" evidence="1">
    <location>
        <begin position="2"/>
        <end position="47"/>
    </location>
</feature>
<dbReference type="Pfam" id="PF20020">
    <property type="entry name" value="DUF6431"/>
    <property type="match status" value="1"/>
</dbReference>
<gene>
    <name evidence="2" type="ORF">ABID49_000819</name>
</gene>
<name>A0ABV2G9H8_9BACL</name>
<evidence type="ECO:0000313" key="3">
    <source>
        <dbReference type="Proteomes" id="UP001549099"/>
    </source>
</evidence>
<accession>A0ABV2G9H8</accession>
<evidence type="ECO:0000259" key="1">
    <source>
        <dbReference type="Pfam" id="PF20020"/>
    </source>
</evidence>
<organism evidence="2 3">
    <name type="scientific">Bhargavaea ullalensis</name>
    <dbReference type="NCBI Taxonomy" id="1265685"/>
    <lineage>
        <taxon>Bacteria</taxon>
        <taxon>Bacillati</taxon>
        <taxon>Bacillota</taxon>
        <taxon>Bacilli</taxon>
        <taxon>Bacillales</taxon>
        <taxon>Caryophanaceae</taxon>
        <taxon>Bhargavaea</taxon>
    </lineage>
</organism>
<keyword evidence="3" id="KW-1185">Reference proteome</keyword>
<reference evidence="2 3" key="1">
    <citation type="submission" date="2024-06" db="EMBL/GenBank/DDBJ databases">
        <title>Genomic Encyclopedia of Type Strains, Phase IV (KMG-IV): sequencing the most valuable type-strain genomes for metagenomic binning, comparative biology and taxonomic classification.</title>
        <authorList>
            <person name="Goeker M."/>
        </authorList>
    </citation>
    <scope>NUCLEOTIDE SEQUENCE [LARGE SCALE GENOMIC DNA]</scope>
    <source>
        <strain evidence="2 3">DSM 26128</strain>
    </source>
</reference>
<evidence type="ECO:0000313" key="2">
    <source>
        <dbReference type="EMBL" id="MET3574935.1"/>
    </source>
</evidence>
<comment type="caution">
    <text evidence="2">The sequence shown here is derived from an EMBL/GenBank/DDBJ whole genome shotgun (WGS) entry which is preliminary data.</text>
</comment>
<dbReference type="Proteomes" id="UP001549099">
    <property type="component" value="Unassembled WGS sequence"/>
</dbReference>
<protein>
    <recommendedName>
        <fullName evidence="1">DUF6431 domain-containing protein</fullName>
    </recommendedName>
</protein>
<proteinExistence type="predicted"/>
<dbReference type="EMBL" id="JBEPLW010000003">
    <property type="protein sequence ID" value="MET3574935.1"/>
    <property type="molecule type" value="Genomic_DNA"/>
</dbReference>
<sequence>MIHHELPDCLVPYKRYEAEVIEATIEEPADLADLSDLPVEQSTLLRWRDWFFTLAEHWLSFLRSLARQGRMNLSVNGLSDRSQPVRQRIGQLVGDAGGWLARLVRPLANHHYWLHTRSACLSGRG</sequence>